<evidence type="ECO:0000313" key="2">
    <source>
        <dbReference type="Proteomes" id="UP000794436"/>
    </source>
</evidence>
<dbReference type="Proteomes" id="UP000794436">
    <property type="component" value="Unassembled WGS sequence"/>
</dbReference>
<dbReference type="SUPFAM" id="SSF52047">
    <property type="entry name" value="RNI-like"/>
    <property type="match status" value="1"/>
</dbReference>
<dbReference type="InterPro" id="IPR032675">
    <property type="entry name" value="LRR_dom_sf"/>
</dbReference>
<proteinExistence type="predicted"/>
<keyword evidence="2" id="KW-1185">Reference proteome</keyword>
<dbReference type="Gene3D" id="3.80.10.10">
    <property type="entry name" value="Ribonuclease Inhibitor"/>
    <property type="match status" value="1"/>
</dbReference>
<protein>
    <submittedName>
        <fullName evidence="1">Uncharacterized protein</fullName>
    </submittedName>
</protein>
<comment type="caution">
    <text evidence="1">The sequence shown here is derived from an EMBL/GenBank/DDBJ whole genome shotgun (WGS) entry which is preliminary data.</text>
</comment>
<reference evidence="1" key="1">
    <citation type="submission" date="2019-03" db="EMBL/GenBank/DDBJ databases">
        <title>Long read genome sequence of the mycoparasitic Pythium oligandrum ATCC 38472 isolated from sugarbeet rhizosphere.</title>
        <authorList>
            <person name="Gaulin E."/>
        </authorList>
    </citation>
    <scope>NUCLEOTIDE SEQUENCE</scope>
    <source>
        <strain evidence="1">ATCC 38472_TT</strain>
    </source>
</reference>
<name>A0A8K1FGC1_PYTOL</name>
<organism evidence="1 2">
    <name type="scientific">Pythium oligandrum</name>
    <name type="common">Mycoparasitic fungus</name>
    <dbReference type="NCBI Taxonomy" id="41045"/>
    <lineage>
        <taxon>Eukaryota</taxon>
        <taxon>Sar</taxon>
        <taxon>Stramenopiles</taxon>
        <taxon>Oomycota</taxon>
        <taxon>Peronosporomycetes</taxon>
        <taxon>Pythiales</taxon>
        <taxon>Pythiaceae</taxon>
        <taxon>Pythium</taxon>
    </lineage>
</organism>
<accession>A0A8K1FGC1</accession>
<dbReference type="EMBL" id="SPLM01000073">
    <property type="protein sequence ID" value="TMW62595.1"/>
    <property type="molecule type" value="Genomic_DNA"/>
</dbReference>
<evidence type="ECO:0000313" key="1">
    <source>
        <dbReference type="EMBL" id="TMW62595.1"/>
    </source>
</evidence>
<dbReference type="AlphaFoldDB" id="A0A8K1FGC1"/>
<sequence length="599" mass="68558">MLVKRCVHAANDAVCGQDTTNETPSLLSNGFLADSPMMALSSSILREQIFSYLAFPSLVPHGLDLPAFDAQLTSLRAVCRQWRDVAAALRDFYVSQTVRLELKHHDQRLMAQTQAEQAGLKKDVEQLEIVMGAMRHAPFDFLSWRKKTEYQPYLNRYRIVFVEEEEEPEEVPIEWSVLFSGLVHLRRLDLTLTAAVEVTEILRVTASASPHLEALLLPLKDMVPDDGSSFLQELGDALAIWYEATGGLRHLRIPSLAEGEREELLRLVIAFCPKIEFLQTYTPVRDGNIDDWPIGIRLFDVSIDTWRAFCDQCTCLRELDWSMVPPLPECVEVFASRTWPLLTELRIRFDGAQNWLPRFVRSEIRCIFQSVPMLRVLEIVIPSIDGALDEEFGCDDVLADLTTYCPLLEVLRLRFSYGFVIEYPTIVGWDLLLKMPKLRCLDIGALNDEGSSYLVDMLRSTPLNLRRRVDLHIRGTKYTPISSMLRYLDGQDSERIANLQLCLRLEWVENRDGFPHAPVNPLIKFTELDGLLARIKQRHGKSVKRLHVLVNKMLHPGLGEAAVFLGCEIWINHVEPGQQDKCRFESKLYVRRPVRSSRC</sequence>
<gene>
    <name evidence="1" type="ORF">Poli38472_005213</name>
</gene>
<dbReference type="OrthoDB" id="152204at2759"/>